<protein>
    <submittedName>
        <fullName evidence="1">Uncharacterized protein</fullName>
    </submittedName>
</protein>
<name>H0ESV6_GLAL7</name>
<accession>H0ESV6</accession>
<keyword evidence="2" id="KW-1185">Reference proteome</keyword>
<dbReference type="AlphaFoldDB" id="H0ESV6"/>
<dbReference type="InParanoid" id="H0ESV6"/>
<sequence length="138" mass="16061">MANLQSPFEDILVNFKKHLTTKELEDFEFVTLKDVQLAVLGIQRDQENLKTMMNMTRVQSFLEAMTQFGKVVEVFANAHIFVCAVWGPMKFILQYESLFGSKPEMVRVLAFLYQDILDFHLKAVRMFRGKTPRMFSVA</sequence>
<dbReference type="EMBL" id="AGUE01000154">
    <property type="protein sequence ID" value="EHK98387.1"/>
    <property type="molecule type" value="Genomic_DNA"/>
</dbReference>
<comment type="caution">
    <text evidence="1">The sequence shown here is derived from an EMBL/GenBank/DDBJ whole genome shotgun (WGS) entry which is preliminary data.</text>
</comment>
<gene>
    <name evidence="1" type="ORF">M7I_5803</name>
</gene>
<dbReference type="OrthoDB" id="21416at2759"/>
<evidence type="ECO:0000313" key="1">
    <source>
        <dbReference type="EMBL" id="EHK98387.1"/>
    </source>
</evidence>
<proteinExistence type="predicted"/>
<organism evidence="1 2">
    <name type="scientific">Glarea lozoyensis (strain ATCC 74030 / MF5533)</name>
    <dbReference type="NCBI Taxonomy" id="1104152"/>
    <lineage>
        <taxon>Eukaryota</taxon>
        <taxon>Fungi</taxon>
        <taxon>Dikarya</taxon>
        <taxon>Ascomycota</taxon>
        <taxon>Pezizomycotina</taxon>
        <taxon>Leotiomycetes</taxon>
        <taxon>Helotiales</taxon>
        <taxon>Helotiaceae</taxon>
        <taxon>Glarea</taxon>
    </lineage>
</organism>
<evidence type="ECO:0000313" key="2">
    <source>
        <dbReference type="Proteomes" id="UP000005446"/>
    </source>
</evidence>
<reference evidence="1 2" key="1">
    <citation type="journal article" date="2012" name="Eukaryot. Cell">
        <title>Genome sequence of the fungus Glarea lozoyensis: the first genome sequence of a species from the Helotiaceae family.</title>
        <authorList>
            <person name="Youssar L."/>
            <person name="Gruening B.A."/>
            <person name="Erxleben A."/>
            <person name="Guenther S."/>
            <person name="Huettel W."/>
        </authorList>
    </citation>
    <scope>NUCLEOTIDE SEQUENCE [LARGE SCALE GENOMIC DNA]</scope>
    <source>
        <strain evidence="2">ATCC 74030 / MF5533</strain>
    </source>
</reference>
<dbReference type="Proteomes" id="UP000005446">
    <property type="component" value="Unassembled WGS sequence"/>
</dbReference>
<dbReference type="HOGENOM" id="CLU_1855462_0_0_1"/>